<proteinExistence type="predicted"/>
<dbReference type="Proteomes" id="UP001519363">
    <property type="component" value="Unassembled WGS sequence"/>
</dbReference>
<dbReference type="RefSeq" id="WP_276329049.1">
    <property type="nucleotide sequence ID" value="NZ_JAGIOO010000001.1"/>
</dbReference>
<keyword evidence="1" id="KW-1133">Transmembrane helix</keyword>
<comment type="caution">
    <text evidence="2">The sequence shown here is derived from an EMBL/GenBank/DDBJ whole genome shotgun (WGS) entry which is preliminary data.</text>
</comment>
<evidence type="ECO:0000313" key="3">
    <source>
        <dbReference type="Proteomes" id="UP001519363"/>
    </source>
</evidence>
<reference evidence="2 3" key="1">
    <citation type="submission" date="2021-03" db="EMBL/GenBank/DDBJ databases">
        <title>Sequencing the genomes of 1000 actinobacteria strains.</title>
        <authorList>
            <person name="Klenk H.-P."/>
        </authorList>
    </citation>
    <scope>NUCLEOTIDE SEQUENCE [LARGE SCALE GENOMIC DNA]</scope>
    <source>
        <strain evidence="2 3">DSM 44580</strain>
    </source>
</reference>
<feature type="transmembrane region" description="Helical" evidence="1">
    <location>
        <begin position="21"/>
        <end position="40"/>
    </location>
</feature>
<sequence length="42" mass="4782">MLAGGAREIRRGRSPRRWITWSWLVLLCGLLVGFACLLLPSR</sequence>
<gene>
    <name evidence="2" type="ORF">JOF53_007180</name>
</gene>
<accession>A0ABS5AP18</accession>
<evidence type="ECO:0000313" key="2">
    <source>
        <dbReference type="EMBL" id="MBP2478308.1"/>
    </source>
</evidence>
<dbReference type="EMBL" id="JAGIOO010000001">
    <property type="protein sequence ID" value="MBP2478308.1"/>
    <property type="molecule type" value="Genomic_DNA"/>
</dbReference>
<keyword evidence="3" id="KW-1185">Reference proteome</keyword>
<keyword evidence="1" id="KW-0472">Membrane</keyword>
<evidence type="ECO:0000256" key="1">
    <source>
        <dbReference type="SAM" id="Phobius"/>
    </source>
</evidence>
<protein>
    <submittedName>
        <fullName evidence="2">Uncharacterized protein</fullName>
    </submittedName>
</protein>
<name>A0ABS5AP18_9PSEU</name>
<keyword evidence="1" id="KW-0812">Transmembrane</keyword>
<organism evidence="2 3">
    <name type="scientific">Crossiella equi</name>
    <dbReference type="NCBI Taxonomy" id="130796"/>
    <lineage>
        <taxon>Bacteria</taxon>
        <taxon>Bacillati</taxon>
        <taxon>Actinomycetota</taxon>
        <taxon>Actinomycetes</taxon>
        <taxon>Pseudonocardiales</taxon>
        <taxon>Pseudonocardiaceae</taxon>
        <taxon>Crossiella</taxon>
    </lineage>
</organism>